<dbReference type="SMART" id="SM00225">
    <property type="entry name" value="BTB"/>
    <property type="match status" value="1"/>
</dbReference>
<evidence type="ECO:0000313" key="3">
    <source>
        <dbReference type="Proteomes" id="UP000327118"/>
    </source>
</evidence>
<dbReference type="Pfam" id="PF00651">
    <property type="entry name" value="BTB"/>
    <property type="match status" value="1"/>
</dbReference>
<dbReference type="PROSITE" id="PS50097">
    <property type="entry name" value="BTB"/>
    <property type="match status" value="1"/>
</dbReference>
<dbReference type="InterPro" id="IPR011333">
    <property type="entry name" value="SKP1/BTB/POZ_sf"/>
</dbReference>
<dbReference type="EMBL" id="ML739045">
    <property type="protein sequence ID" value="KAE8355900.1"/>
    <property type="molecule type" value="Genomic_DNA"/>
</dbReference>
<dbReference type="Proteomes" id="UP000327118">
    <property type="component" value="Unassembled WGS sequence"/>
</dbReference>
<keyword evidence="3" id="KW-1185">Reference proteome</keyword>
<evidence type="ECO:0000313" key="2">
    <source>
        <dbReference type="EMBL" id="KAE8355900.1"/>
    </source>
</evidence>
<feature type="domain" description="BTB" evidence="1">
    <location>
        <begin position="21"/>
        <end position="88"/>
    </location>
</feature>
<name>A0A5N6ZID6_9EURO</name>
<dbReference type="PANTHER" id="PTHR47843:SF5">
    <property type="entry name" value="BTB_POZ DOMAIN PROTEIN"/>
    <property type="match status" value="1"/>
</dbReference>
<proteinExistence type="predicted"/>
<accession>A0A5N6ZID6</accession>
<gene>
    <name evidence="2" type="ORF">BDV28DRAFT_145699</name>
</gene>
<dbReference type="InterPro" id="IPR000210">
    <property type="entry name" value="BTB/POZ_dom"/>
</dbReference>
<sequence>MSQNTRKFLDLRNITESGKYSDLTLICQGKQFRVHKAVICSQSPVLAAACDGNFQEALSGTIDVTQFDTSTVDCMIQFLYAGEYDCSRAAERTCPADGTMDEDLAQAISGSTMAVMLLPHIHVAAIADYYNVSALKENVNERIAQIFGSHWSSKGFAALVALILRSTTDHGVRETICRAILDHLDELVKDEDIFQVVDMRLAVALLHGLQRNLKCEKESRARVSRTLNTVIDEKGRLECPSCHQWFNL</sequence>
<dbReference type="SUPFAM" id="SSF54695">
    <property type="entry name" value="POZ domain"/>
    <property type="match status" value="1"/>
</dbReference>
<dbReference type="PANTHER" id="PTHR47843">
    <property type="entry name" value="BTB DOMAIN-CONTAINING PROTEIN-RELATED"/>
    <property type="match status" value="1"/>
</dbReference>
<evidence type="ECO:0000259" key="1">
    <source>
        <dbReference type="PROSITE" id="PS50097"/>
    </source>
</evidence>
<dbReference type="OrthoDB" id="6359816at2759"/>
<reference evidence="3" key="1">
    <citation type="submission" date="2019-04" db="EMBL/GenBank/DDBJ databases">
        <title>Friends and foes A comparative genomics studyof 23 Aspergillus species from section Flavi.</title>
        <authorList>
            <consortium name="DOE Joint Genome Institute"/>
            <person name="Kjaerbolling I."/>
            <person name="Vesth T."/>
            <person name="Frisvad J.C."/>
            <person name="Nybo J.L."/>
            <person name="Theobald S."/>
            <person name="Kildgaard S."/>
            <person name="Isbrandt T."/>
            <person name="Kuo A."/>
            <person name="Sato A."/>
            <person name="Lyhne E.K."/>
            <person name="Kogle M.E."/>
            <person name="Wiebenga A."/>
            <person name="Kun R.S."/>
            <person name="Lubbers R.J."/>
            <person name="Makela M.R."/>
            <person name="Barry K."/>
            <person name="Chovatia M."/>
            <person name="Clum A."/>
            <person name="Daum C."/>
            <person name="Haridas S."/>
            <person name="He G."/>
            <person name="LaButti K."/>
            <person name="Lipzen A."/>
            <person name="Mondo S."/>
            <person name="Riley R."/>
            <person name="Salamov A."/>
            <person name="Simmons B.A."/>
            <person name="Magnuson J.K."/>
            <person name="Henrissat B."/>
            <person name="Mortensen U.H."/>
            <person name="Larsen T.O."/>
            <person name="Devries R.P."/>
            <person name="Grigoriev I.V."/>
            <person name="Machida M."/>
            <person name="Baker S.E."/>
            <person name="Andersen M.R."/>
        </authorList>
    </citation>
    <scope>NUCLEOTIDE SEQUENCE [LARGE SCALE GENOMIC DNA]</scope>
    <source>
        <strain evidence="3">CBS 553.77</strain>
    </source>
</reference>
<organism evidence="2 3">
    <name type="scientific">Aspergillus coremiiformis</name>
    <dbReference type="NCBI Taxonomy" id="138285"/>
    <lineage>
        <taxon>Eukaryota</taxon>
        <taxon>Fungi</taxon>
        <taxon>Dikarya</taxon>
        <taxon>Ascomycota</taxon>
        <taxon>Pezizomycotina</taxon>
        <taxon>Eurotiomycetes</taxon>
        <taxon>Eurotiomycetidae</taxon>
        <taxon>Eurotiales</taxon>
        <taxon>Aspergillaceae</taxon>
        <taxon>Aspergillus</taxon>
        <taxon>Aspergillus subgen. Circumdati</taxon>
    </lineage>
</organism>
<dbReference type="CDD" id="cd18186">
    <property type="entry name" value="BTB_POZ_ZBTB_KLHL-like"/>
    <property type="match status" value="1"/>
</dbReference>
<dbReference type="AlphaFoldDB" id="A0A5N6ZID6"/>
<dbReference type="Gene3D" id="3.30.710.10">
    <property type="entry name" value="Potassium Channel Kv1.1, Chain A"/>
    <property type="match status" value="1"/>
</dbReference>
<protein>
    <recommendedName>
        <fullName evidence="1">BTB domain-containing protein</fullName>
    </recommendedName>
</protein>